<proteinExistence type="predicted"/>
<evidence type="ECO:0000313" key="1">
    <source>
        <dbReference type="EMBL" id="AIM50531.1"/>
    </source>
</evidence>
<dbReference type="EMBL" id="KM363597">
    <property type="protein sequence ID" value="AIM50531.1"/>
    <property type="molecule type" value="Genomic_DNA"/>
</dbReference>
<gene>
    <name evidence="1" type="ORF">PBI_ZONIA_102</name>
</gene>
<protein>
    <submittedName>
        <fullName evidence="1">Uncharacterized protein</fullName>
    </submittedName>
</protein>
<reference evidence="1 2" key="1">
    <citation type="submission" date="2014-08" db="EMBL/GenBank/DDBJ databases">
        <authorList>
            <person name="Brown A.E."/>
            <person name="Carter J.C."/>
            <person name="Gradishar J.N."/>
            <person name="Orloski R.J."/>
            <person name="Patel S.M."/>
            <person name="Kelley T.E."/>
            <person name="Bollivar D.W."/>
            <person name="Schaff J.E."/>
            <person name="Dashiell C.L."/>
            <person name="Macialek J.A."/>
            <person name="Anders K.R."/>
            <person name="Braun M.A."/>
            <person name="Delesalle V.A."/>
            <person name="Hughes L.E."/>
            <person name="Ware V.C."/>
            <person name="Bradley K.W."/>
            <person name="Barker L.P."/>
            <person name="Asai D.J."/>
            <person name="Bowman C.A."/>
            <person name="Russell D.A."/>
            <person name="Pope W.H."/>
            <person name="Jacobs-Sera D."/>
            <person name="Hendrix R.W."/>
            <person name="Hatfull G.F."/>
        </authorList>
    </citation>
    <scope>NUCLEOTIDE SEQUENCE [LARGE SCALE GENOMIC DNA]</scope>
</reference>
<evidence type="ECO:0000313" key="2">
    <source>
        <dbReference type="Proteomes" id="UP000029351"/>
    </source>
</evidence>
<dbReference type="Proteomes" id="UP000029351">
    <property type="component" value="Segment"/>
</dbReference>
<sequence length="152" mass="16778">MSGGNVPPREEEMQITAPAAQTTTDYNKAAFWIEKGLHAEAARMKNNVRVKVVQFFATEAEAQEFAAQFPKSNKVVAKKMIGIKDNGGHVGMIEAVFNFSSNGVTGDRNETAIKRFRSFEKNLDKAGLVVHWTMPYAAHMAMTYADVEAHIA</sequence>
<accession>A0A088FVE6</accession>
<name>A0A088FVE6_9CAUD</name>
<organism evidence="1 2">
    <name type="scientific">Mycobacterium phage Zonia</name>
    <dbReference type="NCBI Taxonomy" id="1541820"/>
    <lineage>
        <taxon>Viruses</taxon>
        <taxon>Duplodnaviria</taxon>
        <taxon>Heunggongvirae</taxon>
        <taxon>Uroviricota</taxon>
        <taxon>Caudoviricetes</taxon>
        <taxon>Bclasvirinae</taxon>
        <taxon>Pegunavirus</taxon>
        <taxon>Pegunavirus oline</taxon>
    </lineage>
</organism>